<dbReference type="GO" id="GO:0050909">
    <property type="term" value="P:sensory perception of taste"/>
    <property type="evidence" value="ECO:0007669"/>
    <property type="project" value="InterPro"/>
</dbReference>
<dbReference type="Proteomes" id="UP001054837">
    <property type="component" value="Unassembled WGS sequence"/>
</dbReference>
<dbReference type="PANTHER" id="PTHR21421:SF29">
    <property type="entry name" value="GUSTATORY RECEPTOR 5A FOR TREHALOSE-RELATED"/>
    <property type="match status" value="1"/>
</dbReference>
<feature type="transmembrane region" description="Helical" evidence="7">
    <location>
        <begin position="203"/>
        <end position="221"/>
    </location>
</feature>
<reference evidence="8 9" key="1">
    <citation type="submission" date="2021-06" db="EMBL/GenBank/DDBJ databases">
        <title>Caerostris darwini draft genome.</title>
        <authorList>
            <person name="Kono N."/>
            <person name="Arakawa K."/>
        </authorList>
    </citation>
    <scope>NUCLEOTIDE SEQUENCE [LARGE SCALE GENOMIC DNA]</scope>
</reference>
<feature type="transmembrane region" description="Helical" evidence="7">
    <location>
        <begin position="169"/>
        <end position="191"/>
    </location>
</feature>
<keyword evidence="6" id="KW-0675">Receptor</keyword>
<dbReference type="GO" id="GO:0005886">
    <property type="term" value="C:plasma membrane"/>
    <property type="evidence" value="ECO:0007669"/>
    <property type="project" value="UniProtKB-SubCell"/>
</dbReference>
<comment type="subcellular location">
    <subcellularLocation>
        <location evidence="1">Cell membrane</location>
        <topology evidence="1">Multi-pass membrane protein</topology>
    </subcellularLocation>
</comment>
<evidence type="ECO:0000256" key="4">
    <source>
        <dbReference type="ARBA" id="ARBA00022989"/>
    </source>
</evidence>
<feature type="transmembrane region" description="Helical" evidence="7">
    <location>
        <begin position="36"/>
        <end position="60"/>
    </location>
</feature>
<proteinExistence type="predicted"/>
<evidence type="ECO:0000313" key="8">
    <source>
        <dbReference type="EMBL" id="GIY58698.1"/>
    </source>
</evidence>
<keyword evidence="2" id="KW-1003">Cell membrane</keyword>
<protein>
    <recommendedName>
        <fullName evidence="10">Gustatory receptor</fullName>
    </recommendedName>
</protein>
<sequence>MNRYSIYVKRTRITSLLKAFGRVQKSHKVKLAKYKLITNIVTLLYLLFCLCYFSSVIIVLCIDEYESENWFEDLTFHSNIAVSLPIKVSFNIAYIVLTRLFRVVSPLFLTAFYIHWCLILNRLTKQCAEELRISVQTSNKKRIVHNFIRNYNKLHGLAVMTESALSVEIFWLMASHFTIVFGMLSKVLGFFGYIDIILDLENSVFATIDCISFFAIIFFASRIHREDEKVRDQVREVIFQLSLAKDSTESSKLLLRFIQSKRQLVLTAGGIFEFTKSFLFTSAGVLITYNLLILQLNTPSL</sequence>
<dbReference type="Pfam" id="PF08395">
    <property type="entry name" value="7tm_7"/>
    <property type="match status" value="1"/>
</dbReference>
<keyword evidence="5 7" id="KW-0472">Membrane</keyword>
<evidence type="ECO:0000256" key="5">
    <source>
        <dbReference type="ARBA" id="ARBA00023136"/>
    </source>
</evidence>
<dbReference type="InterPro" id="IPR013604">
    <property type="entry name" value="7TM_chemorcpt"/>
</dbReference>
<evidence type="ECO:0008006" key="10">
    <source>
        <dbReference type="Google" id="ProtNLM"/>
    </source>
</evidence>
<gene>
    <name evidence="8" type="primary">AVEN_26606_1</name>
    <name evidence="8" type="ORF">CDAR_416051</name>
</gene>
<accession>A0AAV4ULR4</accession>
<keyword evidence="4 7" id="KW-1133">Transmembrane helix</keyword>
<evidence type="ECO:0000313" key="9">
    <source>
        <dbReference type="Proteomes" id="UP001054837"/>
    </source>
</evidence>
<keyword evidence="9" id="KW-1185">Reference proteome</keyword>
<evidence type="ECO:0000256" key="7">
    <source>
        <dbReference type="SAM" id="Phobius"/>
    </source>
</evidence>
<evidence type="ECO:0000256" key="6">
    <source>
        <dbReference type="ARBA" id="ARBA00023170"/>
    </source>
</evidence>
<dbReference type="EMBL" id="BPLQ01011525">
    <property type="protein sequence ID" value="GIY58698.1"/>
    <property type="molecule type" value="Genomic_DNA"/>
</dbReference>
<comment type="caution">
    <text evidence="8">The sequence shown here is derived from an EMBL/GenBank/DDBJ whole genome shotgun (WGS) entry which is preliminary data.</text>
</comment>
<dbReference type="GO" id="GO:0038023">
    <property type="term" value="F:signaling receptor activity"/>
    <property type="evidence" value="ECO:0007669"/>
    <property type="project" value="UniProtKB-ARBA"/>
</dbReference>
<organism evidence="8 9">
    <name type="scientific">Caerostris darwini</name>
    <dbReference type="NCBI Taxonomy" id="1538125"/>
    <lineage>
        <taxon>Eukaryota</taxon>
        <taxon>Metazoa</taxon>
        <taxon>Ecdysozoa</taxon>
        <taxon>Arthropoda</taxon>
        <taxon>Chelicerata</taxon>
        <taxon>Arachnida</taxon>
        <taxon>Araneae</taxon>
        <taxon>Araneomorphae</taxon>
        <taxon>Entelegynae</taxon>
        <taxon>Araneoidea</taxon>
        <taxon>Araneidae</taxon>
        <taxon>Caerostris</taxon>
    </lineage>
</organism>
<dbReference type="AlphaFoldDB" id="A0AAV4ULR4"/>
<evidence type="ECO:0000256" key="3">
    <source>
        <dbReference type="ARBA" id="ARBA00022692"/>
    </source>
</evidence>
<dbReference type="PANTHER" id="PTHR21421">
    <property type="entry name" value="GUSTATORY RECEPTOR"/>
    <property type="match status" value="1"/>
</dbReference>
<keyword evidence="3 7" id="KW-0812">Transmembrane</keyword>
<name>A0AAV4ULR4_9ARAC</name>
<feature type="transmembrane region" description="Helical" evidence="7">
    <location>
        <begin position="264"/>
        <end position="292"/>
    </location>
</feature>
<dbReference type="GO" id="GO:0051606">
    <property type="term" value="P:detection of stimulus"/>
    <property type="evidence" value="ECO:0007669"/>
    <property type="project" value="UniProtKB-ARBA"/>
</dbReference>
<feature type="transmembrane region" description="Helical" evidence="7">
    <location>
        <begin position="92"/>
        <end position="116"/>
    </location>
</feature>
<evidence type="ECO:0000256" key="1">
    <source>
        <dbReference type="ARBA" id="ARBA00004651"/>
    </source>
</evidence>
<evidence type="ECO:0000256" key="2">
    <source>
        <dbReference type="ARBA" id="ARBA00022475"/>
    </source>
</evidence>